<dbReference type="PANTHER" id="PTHR46797">
    <property type="entry name" value="HTH-TYPE TRANSCRIPTIONAL REGULATOR"/>
    <property type="match status" value="1"/>
</dbReference>
<dbReference type="InterPro" id="IPR050807">
    <property type="entry name" value="TransReg_Diox_bact_type"/>
</dbReference>
<dbReference type="CDD" id="cd02209">
    <property type="entry name" value="cupin_XRE_C"/>
    <property type="match status" value="1"/>
</dbReference>
<accession>A0A1H0AHS2</accession>
<dbReference type="InterPro" id="IPR010982">
    <property type="entry name" value="Lambda_DNA-bd_dom_sf"/>
</dbReference>
<protein>
    <submittedName>
        <fullName evidence="3">Transcriptional regulator, XRE family with cupin sensor</fullName>
    </submittedName>
</protein>
<dbReference type="Pfam" id="PF13443">
    <property type="entry name" value="HTH_26"/>
    <property type="match status" value="1"/>
</dbReference>
<dbReference type="InterPro" id="IPR001387">
    <property type="entry name" value="Cro/C1-type_HTH"/>
</dbReference>
<dbReference type="PROSITE" id="PS50943">
    <property type="entry name" value="HTH_CROC1"/>
    <property type="match status" value="1"/>
</dbReference>
<dbReference type="GO" id="GO:0003700">
    <property type="term" value="F:DNA-binding transcription factor activity"/>
    <property type="evidence" value="ECO:0007669"/>
    <property type="project" value="TreeGrafter"/>
</dbReference>
<proteinExistence type="predicted"/>
<keyword evidence="4" id="KW-1185">Reference proteome</keyword>
<dbReference type="Gene3D" id="2.60.120.10">
    <property type="entry name" value="Jelly Rolls"/>
    <property type="match status" value="1"/>
</dbReference>
<dbReference type="SMART" id="SM00530">
    <property type="entry name" value="HTH_XRE"/>
    <property type="match status" value="1"/>
</dbReference>
<dbReference type="InterPro" id="IPR011051">
    <property type="entry name" value="RmlC_Cupin_sf"/>
</dbReference>
<evidence type="ECO:0000313" key="4">
    <source>
        <dbReference type="Proteomes" id="UP000199602"/>
    </source>
</evidence>
<feature type="domain" description="HTH cro/C1-type" evidence="2">
    <location>
        <begin position="10"/>
        <end position="64"/>
    </location>
</feature>
<dbReference type="Proteomes" id="UP000199602">
    <property type="component" value="Unassembled WGS sequence"/>
</dbReference>
<keyword evidence="1" id="KW-0238">DNA-binding</keyword>
<name>A0A1H0AHS2_9BACT</name>
<dbReference type="GO" id="GO:0005829">
    <property type="term" value="C:cytosol"/>
    <property type="evidence" value="ECO:0007669"/>
    <property type="project" value="TreeGrafter"/>
</dbReference>
<dbReference type="Pfam" id="PF07883">
    <property type="entry name" value="Cupin_2"/>
    <property type="match status" value="1"/>
</dbReference>
<evidence type="ECO:0000259" key="2">
    <source>
        <dbReference type="PROSITE" id="PS50943"/>
    </source>
</evidence>
<dbReference type="EMBL" id="FNIN01000001">
    <property type="protein sequence ID" value="SDN33120.1"/>
    <property type="molecule type" value="Genomic_DNA"/>
</dbReference>
<dbReference type="OrthoDB" id="5343295at2"/>
<organism evidence="3 4">
    <name type="scientific">Desulfonauticus submarinus</name>
    <dbReference type="NCBI Taxonomy" id="206665"/>
    <lineage>
        <taxon>Bacteria</taxon>
        <taxon>Pseudomonadati</taxon>
        <taxon>Thermodesulfobacteriota</taxon>
        <taxon>Desulfovibrionia</taxon>
        <taxon>Desulfovibrionales</taxon>
        <taxon>Desulfonauticaceae</taxon>
        <taxon>Desulfonauticus</taxon>
    </lineage>
</organism>
<sequence>MGTEKVGARIKKFREMEEISLEELAERTGLEVNFLKAVEEDGVYPSLGPLLKIARALGTRLGTFLDDTISQDPLIIRLEEREEELSILKGKDKPAALRFYSLGKGKSDRHMEPFFIEVLPESAKEKKLSSHEGEEFIVVHSGEIELIYGQEVYTLKAGDSVYYNSIVPHYLSCKGETPAKIYAVLYFPEN</sequence>
<dbReference type="AlphaFoldDB" id="A0A1H0AHS2"/>
<evidence type="ECO:0000256" key="1">
    <source>
        <dbReference type="ARBA" id="ARBA00023125"/>
    </source>
</evidence>
<dbReference type="Gene3D" id="1.10.260.40">
    <property type="entry name" value="lambda repressor-like DNA-binding domains"/>
    <property type="match status" value="1"/>
</dbReference>
<dbReference type="PANTHER" id="PTHR46797:SF19">
    <property type="entry name" value="BLL2473 PROTEIN"/>
    <property type="match status" value="1"/>
</dbReference>
<dbReference type="CDD" id="cd00093">
    <property type="entry name" value="HTH_XRE"/>
    <property type="match status" value="1"/>
</dbReference>
<gene>
    <name evidence="3" type="ORF">SAMN04488516_101422</name>
</gene>
<dbReference type="InterPro" id="IPR013096">
    <property type="entry name" value="Cupin_2"/>
</dbReference>
<evidence type="ECO:0000313" key="3">
    <source>
        <dbReference type="EMBL" id="SDN33120.1"/>
    </source>
</evidence>
<dbReference type="SUPFAM" id="SSF47413">
    <property type="entry name" value="lambda repressor-like DNA-binding domains"/>
    <property type="match status" value="1"/>
</dbReference>
<dbReference type="GO" id="GO:0003677">
    <property type="term" value="F:DNA binding"/>
    <property type="evidence" value="ECO:0007669"/>
    <property type="project" value="UniProtKB-KW"/>
</dbReference>
<dbReference type="InterPro" id="IPR014710">
    <property type="entry name" value="RmlC-like_jellyroll"/>
</dbReference>
<dbReference type="STRING" id="206665.SAMN04488516_101422"/>
<dbReference type="RefSeq" id="WP_092062647.1">
    <property type="nucleotide sequence ID" value="NZ_FNIN01000001.1"/>
</dbReference>
<reference evidence="3 4" key="1">
    <citation type="submission" date="2016-10" db="EMBL/GenBank/DDBJ databases">
        <authorList>
            <person name="de Groot N.N."/>
        </authorList>
    </citation>
    <scope>NUCLEOTIDE SEQUENCE [LARGE SCALE GENOMIC DNA]</scope>
    <source>
        <strain evidence="3 4">DSM 15269</strain>
    </source>
</reference>
<dbReference type="SUPFAM" id="SSF51182">
    <property type="entry name" value="RmlC-like cupins"/>
    <property type="match status" value="1"/>
</dbReference>